<comment type="similarity">
    <text evidence="2">Belongs to the PBP/GOBP family.</text>
</comment>
<dbReference type="InterPro" id="IPR006170">
    <property type="entry name" value="PBP/GOBP"/>
</dbReference>
<reference evidence="5" key="1">
    <citation type="submission" date="2021-06" db="EMBL/GenBank/DDBJ databases">
        <authorList>
            <person name="Yu J."/>
            <person name="Cheng W."/>
        </authorList>
    </citation>
    <scope>NUCLEOTIDE SEQUENCE</scope>
</reference>
<dbReference type="GO" id="GO:0005576">
    <property type="term" value="C:extracellular region"/>
    <property type="evidence" value="ECO:0007669"/>
    <property type="project" value="UniProtKB-SubCell"/>
</dbReference>
<proteinExistence type="evidence at transcript level"/>
<evidence type="ECO:0000256" key="4">
    <source>
        <dbReference type="SAM" id="SignalP"/>
    </source>
</evidence>
<name>A0A977R5K8_9DIPT</name>
<comment type="subcellular location">
    <subcellularLocation>
        <location evidence="1">Secreted</location>
    </subcellularLocation>
</comment>
<keyword evidence="3" id="KW-0964">Secreted</keyword>
<keyword evidence="4" id="KW-0732">Signal</keyword>
<protein>
    <submittedName>
        <fullName evidence="5">Odorant binding protein OBP24</fullName>
    </submittedName>
</protein>
<evidence type="ECO:0000313" key="5">
    <source>
        <dbReference type="EMBL" id="UXL82964.1"/>
    </source>
</evidence>
<feature type="chain" id="PRO_5036801373" evidence="4">
    <location>
        <begin position="21"/>
        <end position="131"/>
    </location>
</feature>
<organism evidence="5">
    <name type="scientific">Sitodiplosis mosellana</name>
    <name type="common">orange wheat blossom midge</name>
    <dbReference type="NCBI Taxonomy" id="263140"/>
    <lineage>
        <taxon>Eukaryota</taxon>
        <taxon>Metazoa</taxon>
        <taxon>Ecdysozoa</taxon>
        <taxon>Arthropoda</taxon>
        <taxon>Hexapoda</taxon>
        <taxon>Insecta</taxon>
        <taxon>Pterygota</taxon>
        <taxon>Neoptera</taxon>
        <taxon>Endopterygota</taxon>
        <taxon>Diptera</taxon>
        <taxon>Nematocera</taxon>
        <taxon>Sciaroidea</taxon>
        <taxon>Cecidomyiidae</taxon>
        <taxon>Sitodiplosis</taxon>
    </lineage>
</organism>
<dbReference type="CDD" id="cd23992">
    <property type="entry name" value="PBP_GOBP"/>
    <property type="match status" value="1"/>
</dbReference>
<dbReference type="EMBL" id="MZ343474">
    <property type="protein sequence ID" value="UXL82964.1"/>
    <property type="molecule type" value="mRNA"/>
</dbReference>
<sequence>MNSFCLFVFVACVLFASVSANEILVRQIRSCQKQFPKSESRTLPDFDLDLLTKDDKCYLNCIMTVQKVIWNGGFNVDALEFNVNNPKIADKFRKQCGPIRHTDKCEYAARLQKCIEIVIRKTPTSHFPTLD</sequence>
<dbReference type="SMR" id="A0A977R5K8"/>
<dbReference type="SUPFAM" id="SSF47565">
    <property type="entry name" value="Insect pheromone/odorant-binding proteins"/>
    <property type="match status" value="1"/>
</dbReference>
<evidence type="ECO:0000256" key="1">
    <source>
        <dbReference type="ARBA" id="ARBA00004613"/>
    </source>
</evidence>
<dbReference type="AlphaFoldDB" id="A0A977R5K8"/>
<accession>A0A977R5K8</accession>
<dbReference type="InterPro" id="IPR036728">
    <property type="entry name" value="PBP_GOBP_sf"/>
</dbReference>
<evidence type="ECO:0000256" key="2">
    <source>
        <dbReference type="ARBA" id="ARBA00008098"/>
    </source>
</evidence>
<dbReference type="Gene3D" id="1.10.238.20">
    <property type="entry name" value="Pheromone/general odorant binding protein domain"/>
    <property type="match status" value="1"/>
</dbReference>
<evidence type="ECO:0000256" key="3">
    <source>
        <dbReference type="ARBA" id="ARBA00022525"/>
    </source>
</evidence>
<dbReference type="Pfam" id="PF01395">
    <property type="entry name" value="PBP_GOBP"/>
    <property type="match status" value="1"/>
</dbReference>
<dbReference type="GO" id="GO:0005549">
    <property type="term" value="F:odorant binding"/>
    <property type="evidence" value="ECO:0007669"/>
    <property type="project" value="InterPro"/>
</dbReference>
<feature type="signal peptide" evidence="4">
    <location>
        <begin position="1"/>
        <end position="20"/>
    </location>
</feature>